<comment type="caution">
    <text evidence="5">The sequence shown here is derived from an EMBL/GenBank/DDBJ whole genome shotgun (WGS) entry which is preliminary data.</text>
</comment>
<dbReference type="GO" id="GO:0001786">
    <property type="term" value="F:phosphatidylserine binding"/>
    <property type="evidence" value="ECO:0007669"/>
    <property type="project" value="TreeGrafter"/>
</dbReference>
<proteinExistence type="inferred from homology"/>
<dbReference type="PANTHER" id="PTHR10502">
    <property type="entry name" value="ANNEXIN"/>
    <property type="match status" value="1"/>
</dbReference>
<evidence type="ECO:0008006" key="7">
    <source>
        <dbReference type="Google" id="ProtNLM"/>
    </source>
</evidence>
<keyword evidence="3" id="KW-0041">Annexin</keyword>
<dbReference type="Pfam" id="PF00191">
    <property type="entry name" value="Annexin"/>
    <property type="match status" value="2"/>
</dbReference>
<name>A0AAD6ZTW3_9AGAR</name>
<evidence type="ECO:0000256" key="2">
    <source>
        <dbReference type="ARBA" id="ARBA00022737"/>
    </source>
</evidence>
<evidence type="ECO:0000313" key="5">
    <source>
        <dbReference type="EMBL" id="KAJ7339296.1"/>
    </source>
</evidence>
<dbReference type="SMART" id="SM00335">
    <property type="entry name" value="ANX"/>
    <property type="match status" value="3"/>
</dbReference>
<dbReference type="GO" id="GO:0005509">
    <property type="term" value="F:calcium ion binding"/>
    <property type="evidence" value="ECO:0007669"/>
    <property type="project" value="InterPro"/>
</dbReference>
<evidence type="ECO:0000256" key="4">
    <source>
        <dbReference type="SAM" id="MobiDB-lite"/>
    </source>
</evidence>
<dbReference type="InterPro" id="IPR037104">
    <property type="entry name" value="Annexin_sf"/>
</dbReference>
<dbReference type="SUPFAM" id="SSF47874">
    <property type="entry name" value="Annexin"/>
    <property type="match status" value="1"/>
</dbReference>
<reference evidence="5" key="1">
    <citation type="submission" date="2023-03" db="EMBL/GenBank/DDBJ databases">
        <title>Massive genome expansion in bonnet fungi (Mycena s.s.) driven by repeated elements and novel gene families across ecological guilds.</title>
        <authorList>
            <consortium name="Lawrence Berkeley National Laboratory"/>
            <person name="Harder C.B."/>
            <person name="Miyauchi S."/>
            <person name="Viragh M."/>
            <person name="Kuo A."/>
            <person name="Thoen E."/>
            <person name="Andreopoulos B."/>
            <person name="Lu D."/>
            <person name="Skrede I."/>
            <person name="Drula E."/>
            <person name="Henrissat B."/>
            <person name="Morin E."/>
            <person name="Kohler A."/>
            <person name="Barry K."/>
            <person name="LaButti K."/>
            <person name="Morin E."/>
            <person name="Salamov A."/>
            <person name="Lipzen A."/>
            <person name="Mereny Z."/>
            <person name="Hegedus B."/>
            <person name="Baldrian P."/>
            <person name="Stursova M."/>
            <person name="Weitz H."/>
            <person name="Taylor A."/>
            <person name="Grigoriev I.V."/>
            <person name="Nagy L.G."/>
            <person name="Martin F."/>
            <person name="Kauserud H."/>
        </authorList>
    </citation>
    <scope>NUCLEOTIDE SEQUENCE</scope>
    <source>
        <strain evidence="5">CBHHK002</strain>
    </source>
</reference>
<keyword evidence="6" id="KW-1185">Reference proteome</keyword>
<comment type="similarity">
    <text evidence="1">Belongs to the annexin family.</text>
</comment>
<dbReference type="EMBL" id="JARIHO010000028">
    <property type="protein sequence ID" value="KAJ7339296.1"/>
    <property type="molecule type" value="Genomic_DNA"/>
</dbReference>
<evidence type="ECO:0000256" key="3">
    <source>
        <dbReference type="ARBA" id="ARBA00023216"/>
    </source>
</evidence>
<dbReference type="AlphaFoldDB" id="A0AAD6ZTW3"/>
<evidence type="ECO:0000313" key="6">
    <source>
        <dbReference type="Proteomes" id="UP001218218"/>
    </source>
</evidence>
<dbReference type="GO" id="GO:0005544">
    <property type="term" value="F:calcium-dependent phospholipid binding"/>
    <property type="evidence" value="ECO:0007669"/>
    <property type="project" value="InterPro"/>
</dbReference>
<dbReference type="Gene3D" id="1.10.220.10">
    <property type="entry name" value="Annexin"/>
    <property type="match status" value="2"/>
</dbReference>
<evidence type="ECO:0000256" key="1">
    <source>
        <dbReference type="ARBA" id="ARBA00007831"/>
    </source>
</evidence>
<dbReference type="PRINTS" id="PR01217">
    <property type="entry name" value="PRICHEXTENSN"/>
</dbReference>
<gene>
    <name evidence="5" type="ORF">DFH08DRAFT_1082626</name>
</gene>
<feature type="compositionally biased region" description="Low complexity" evidence="4">
    <location>
        <begin position="362"/>
        <end position="378"/>
    </location>
</feature>
<feature type="region of interest" description="Disordered" evidence="4">
    <location>
        <begin position="356"/>
        <end position="387"/>
    </location>
</feature>
<dbReference type="GO" id="GO:0005634">
    <property type="term" value="C:nucleus"/>
    <property type="evidence" value="ECO:0007669"/>
    <property type="project" value="TreeGrafter"/>
</dbReference>
<protein>
    <recommendedName>
        <fullName evidence="7">Annexin</fullName>
    </recommendedName>
</protein>
<dbReference type="Proteomes" id="UP001218218">
    <property type="component" value="Unassembled WGS sequence"/>
</dbReference>
<dbReference type="GO" id="GO:0005886">
    <property type="term" value="C:plasma membrane"/>
    <property type="evidence" value="ECO:0007669"/>
    <property type="project" value="TreeGrafter"/>
</dbReference>
<dbReference type="InterPro" id="IPR018502">
    <property type="entry name" value="Annexin_repeat"/>
</dbReference>
<dbReference type="PANTHER" id="PTHR10502:SF102">
    <property type="entry name" value="ANNEXIN B11"/>
    <property type="match status" value="1"/>
</dbReference>
<sequence>MSWFNDPSQPNPTYPAGYAQPGAQGGFVFEPQAPSLGQPAYGAPCGLRAPAMPGYPTPGQPYYPPIGCPPPAGYAPYAPPAGYPPPAGYAPSPQPGYGASVGYPPPAGAPASCSSYAPDYQQPPAGTPYQPAYTQPGYPGTSYAPPPAGTNYPTPTPGSGYPVPTPGGFPMPGATSEPMTTLDPPQVMYRGIEVHNPLYEGGITVWQYGTEEVNNDCNRIKNASVGQLISILTSLGPLKLGLVARDFRSAKGETLDQFVKNKTSGDVEAGILGLVLGPIAYDARRVEDAGRNDSLLVELLLDLSSTDINLLGYVYERNNGTPLKVAVLEKLSGNANLKNLYEGIFDPNRVLRPYFPPPASLPPTTTTTPGTSGSNMARPPAPAPMKADDPVQLLEEDVATLLQSGVGRIGTNEHAFFTILTGRTHAHLVDICRVYSTKHKDKHNRNSLSKDVNSEFSGHDRTALLYIIAGVEAVDKQLDRVVDVYPTLDLRAFRDANLLHAATGWGTNDLLVMRILRAHWSRERMYAINAAYLTLYGEKLEKRVKDKKHGKFEDLLIALINGPALRA</sequence>
<feature type="region of interest" description="Disordered" evidence="4">
    <location>
        <begin position="136"/>
        <end position="159"/>
    </location>
</feature>
<keyword evidence="2" id="KW-0677">Repeat</keyword>
<dbReference type="GO" id="GO:0012506">
    <property type="term" value="C:vesicle membrane"/>
    <property type="evidence" value="ECO:0007669"/>
    <property type="project" value="TreeGrafter"/>
</dbReference>
<dbReference type="PROSITE" id="PS51897">
    <property type="entry name" value="ANNEXIN_2"/>
    <property type="match status" value="2"/>
</dbReference>
<accession>A0AAD6ZTW3</accession>
<organism evidence="5 6">
    <name type="scientific">Mycena albidolilacea</name>
    <dbReference type="NCBI Taxonomy" id="1033008"/>
    <lineage>
        <taxon>Eukaryota</taxon>
        <taxon>Fungi</taxon>
        <taxon>Dikarya</taxon>
        <taxon>Basidiomycota</taxon>
        <taxon>Agaricomycotina</taxon>
        <taxon>Agaricomycetes</taxon>
        <taxon>Agaricomycetidae</taxon>
        <taxon>Agaricales</taxon>
        <taxon>Marasmiineae</taxon>
        <taxon>Mycenaceae</taxon>
        <taxon>Mycena</taxon>
    </lineage>
</organism>
<dbReference type="GO" id="GO:0005737">
    <property type="term" value="C:cytoplasm"/>
    <property type="evidence" value="ECO:0007669"/>
    <property type="project" value="TreeGrafter"/>
</dbReference>